<proteinExistence type="predicted"/>
<name>A0ABM0MVB0_SACKO</name>
<keyword evidence="1" id="KW-0472">Membrane</keyword>
<feature type="transmembrane region" description="Helical" evidence="1">
    <location>
        <begin position="165"/>
        <end position="186"/>
    </location>
</feature>
<dbReference type="GeneID" id="102808548"/>
<feature type="transmembrane region" description="Helical" evidence="1">
    <location>
        <begin position="12"/>
        <end position="31"/>
    </location>
</feature>
<organism evidence="2 3">
    <name type="scientific">Saccoglossus kowalevskii</name>
    <name type="common">Acorn worm</name>
    <dbReference type="NCBI Taxonomy" id="10224"/>
    <lineage>
        <taxon>Eukaryota</taxon>
        <taxon>Metazoa</taxon>
        <taxon>Hemichordata</taxon>
        <taxon>Enteropneusta</taxon>
        <taxon>Harrimaniidae</taxon>
        <taxon>Saccoglossus</taxon>
    </lineage>
</organism>
<keyword evidence="1" id="KW-1133">Transmembrane helix</keyword>
<reference evidence="3" key="1">
    <citation type="submission" date="2025-08" db="UniProtKB">
        <authorList>
            <consortium name="RefSeq"/>
        </authorList>
    </citation>
    <scope>IDENTIFICATION</scope>
    <source>
        <tissue evidence="3">Testes</tissue>
    </source>
</reference>
<evidence type="ECO:0000313" key="2">
    <source>
        <dbReference type="Proteomes" id="UP000694865"/>
    </source>
</evidence>
<sequence length="375" mass="43081">MTRLKWNLFGLYTIDAFITIFVIPVCVAFYWRGMWGLLDVYLLPDSPCSSAGISLITGLVLIVTLNLAQDLHIRLFPYKSLRWYIYSKGFASVNHWRGLWDILDCYTERSLLSLSMSVLVASLFHWLVRTSRTCPNVPTKASRDNVKHVFCFYTRFDQKWTNHCVYYLLDMLLTYVIIVSVTVIYWRGMFGTLDLLIFEEDLTRSAWVSIAIGYTLAVVGTVLQYPAAIISRKVVQKSAFAQLVYEDTFVYVSAFMSVNVWRGTWYLCDVYILPDEFETSCWITLSVSVVVLYFILAARNMGGGEFRIDGKPQDGTGVYYEHYFDRLNDIKFKTTIEVPRMMDASTTAKIVELSGCENVVSREIIMGTEISSKMN</sequence>
<protein>
    <submittedName>
        <fullName evidence="3">Uncharacterized protein LOC102808548</fullName>
    </submittedName>
</protein>
<dbReference type="Proteomes" id="UP000694865">
    <property type="component" value="Unplaced"/>
</dbReference>
<evidence type="ECO:0000256" key="1">
    <source>
        <dbReference type="SAM" id="Phobius"/>
    </source>
</evidence>
<keyword evidence="1" id="KW-0812">Transmembrane</keyword>
<feature type="transmembrane region" description="Helical" evidence="1">
    <location>
        <begin position="206"/>
        <end position="227"/>
    </location>
</feature>
<feature type="transmembrane region" description="Helical" evidence="1">
    <location>
        <begin position="248"/>
        <end position="267"/>
    </location>
</feature>
<dbReference type="RefSeq" id="XP_006823951.1">
    <property type="nucleotide sequence ID" value="XM_006823888.1"/>
</dbReference>
<feature type="transmembrane region" description="Helical" evidence="1">
    <location>
        <begin position="279"/>
        <end position="298"/>
    </location>
</feature>
<dbReference type="PANTHER" id="PTHR35270">
    <property type="entry name" value="FUSELESS, ISOFORM A"/>
    <property type="match status" value="1"/>
</dbReference>
<gene>
    <name evidence="3" type="primary">LOC102808548</name>
</gene>
<feature type="transmembrane region" description="Helical" evidence="1">
    <location>
        <begin position="51"/>
        <end position="69"/>
    </location>
</feature>
<evidence type="ECO:0000313" key="3">
    <source>
        <dbReference type="RefSeq" id="XP_006823951.1"/>
    </source>
</evidence>
<keyword evidence="2" id="KW-1185">Reference proteome</keyword>
<dbReference type="PANTHER" id="PTHR35270:SF2">
    <property type="entry name" value="FUSELESS, ISOFORM A"/>
    <property type="match status" value="1"/>
</dbReference>
<dbReference type="InterPro" id="IPR032751">
    <property type="entry name" value="Fuseless"/>
</dbReference>
<accession>A0ABM0MVB0</accession>
<dbReference type="Pfam" id="PF15993">
    <property type="entry name" value="Fuseless"/>
    <property type="match status" value="1"/>
</dbReference>